<dbReference type="Pfam" id="PF01381">
    <property type="entry name" value="HTH_3"/>
    <property type="match status" value="1"/>
</dbReference>
<keyword evidence="5" id="KW-0234">DNA repair</keyword>
<dbReference type="GO" id="GO:0016787">
    <property type="term" value="F:hydrolase activity"/>
    <property type="evidence" value="ECO:0007669"/>
    <property type="project" value="UniProtKB-KW"/>
</dbReference>
<dbReference type="CDD" id="cd06529">
    <property type="entry name" value="S24_LexA-like"/>
    <property type="match status" value="1"/>
</dbReference>
<evidence type="ECO:0000256" key="1">
    <source>
        <dbReference type="ARBA" id="ARBA00007484"/>
    </source>
</evidence>
<dbReference type="SUPFAM" id="SSF51306">
    <property type="entry name" value="LexA/Signal peptidase"/>
    <property type="match status" value="1"/>
</dbReference>
<dbReference type="GO" id="GO:0009432">
    <property type="term" value="P:SOS response"/>
    <property type="evidence" value="ECO:0007669"/>
    <property type="project" value="UniProtKB-KW"/>
</dbReference>
<keyword evidence="10" id="KW-1185">Reference proteome</keyword>
<dbReference type="InterPro" id="IPR015927">
    <property type="entry name" value="Peptidase_S24_S26A/B/C"/>
</dbReference>
<dbReference type="PROSITE" id="PS50943">
    <property type="entry name" value="HTH_CROC1"/>
    <property type="match status" value="1"/>
</dbReference>
<dbReference type="SUPFAM" id="SSF47413">
    <property type="entry name" value="lambda repressor-like DNA-binding domains"/>
    <property type="match status" value="1"/>
</dbReference>
<dbReference type="Proteomes" id="UP000682713">
    <property type="component" value="Unassembled WGS sequence"/>
</dbReference>
<keyword evidence="3 7" id="KW-0378">Hydrolase</keyword>
<dbReference type="RefSeq" id="WP_213109327.1">
    <property type="nucleotide sequence ID" value="NZ_JAGYPJ010000001.1"/>
</dbReference>
<dbReference type="GO" id="GO:0006281">
    <property type="term" value="P:DNA repair"/>
    <property type="evidence" value="ECO:0007669"/>
    <property type="project" value="UniProtKB-KW"/>
</dbReference>
<evidence type="ECO:0000256" key="2">
    <source>
        <dbReference type="ARBA" id="ARBA00022763"/>
    </source>
</evidence>
<keyword evidence="4 7" id="KW-0068">Autocatalytic cleavage</keyword>
<dbReference type="EMBL" id="JAGYPJ010000001">
    <property type="protein sequence ID" value="MBS4198582.1"/>
    <property type="molecule type" value="Genomic_DNA"/>
</dbReference>
<dbReference type="InterPro" id="IPR050077">
    <property type="entry name" value="LexA_repressor"/>
</dbReference>
<dbReference type="Gene3D" id="2.10.109.10">
    <property type="entry name" value="Umud Fragment, subunit A"/>
    <property type="match status" value="1"/>
</dbReference>
<evidence type="ECO:0000313" key="9">
    <source>
        <dbReference type="EMBL" id="MBS4198582.1"/>
    </source>
</evidence>
<organism evidence="9 10">
    <name type="scientific">Lederbergia citrisecunda</name>
    <dbReference type="NCBI Taxonomy" id="2833583"/>
    <lineage>
        <taxon>Bacteria</taxon>
        <taxon>Bacillati</taxon>
        <taxon>Bacillota</taxon>
        <taxon>Bacilli</taxon>
        <taxon>Bacillales</taxon>
        <taxon>Bacillaceae</taxon>
        <taxon>Lederbergia</taxon>
    </lineage>
</organism>
<dbReference type="PANTHER" id="PTHR33516">
    <property type="entry name" value="LEXA REPRESSOR"/>
    <property type="match status" value="1"/>
</dbReference>
<dbReference type="SMART" id="SM00530">
    <property type="entry name" value="HTH_XRE"/>
    <property type="match status" value="1"/>
</dbReference>
<dbReference type="AlphaFoldDB" id="A0A942TL03"/>
<dbReference type="InterPro" id="IPR010982">
    <property type="entry name" value="Lambda_DNA-bd_dom_sf"/>
</dbReference>
<protein>
    <submittedName>
        <fullName evidence="9">Helix-turn-helix domain-containing protein</fullName>
    </submittedName>
</protein>
<evidence type="ECO:0000256" key="5">
    <source>
        <dbReference type="ARBA" id="ARBA00023204"/>
    </source>
</evidence>
<sequence>MKFAEKIKHLRKEHRLTQAELANKLNVAPTAVSAWERGANRPLMDKITIMSEMFNLPITYFLDVEDVGETVDIETLPVYGNISCGNGLVIYDTPEAYEATPKDWLNGGNYFYLRAKGDSMSGARIFDGDLLLIREQNDVENGEIAAVVIDGESVLKRVYKSDNSIILQSENSKYAPITYVPEHNKNIIIIGKLKKVILNF</sequence>
<gene>
    <name evidence="9" type="ORF">KHA93_02825</name>
</gene>
<dbReference type="InterPro" id="IPR001387">
    <property type="entry name" value="Cro/C1-type_HTH"/>
</dbReference>
<dbReference type="InterPro" id="IPR036286">
    <property type="entry name" value="LexA/Signal_pep-like_sf"/>
</dbReference>
<evidence type="ECO:0000256" key="7">
    <source>
        <dbReference type="RuleBase" id="RU003991"/>
    </source>
</evidence>
<evidence type="ECO:0000256" key="6">
    <source>
        <dbReference type="ARBA" id="ARBA00023236"/>
    </source>
</evidence>
<dbReference type="InterPro" id="IPR006197">
    <property type="entry name" value="Peptidase_S24_LexA"/>
</dbReference>
<feature type="domain" description="HTH cro/C1-type" evidence="8">
    <location>
        <begin position="7"/>
        <end position="61"/>
    </location>
</feature>
<evidence type="ECO:0000256" key="3">
    <source>
        <dbReference type="ARBA" id="ARBA00022801"/>
    </source>
</evidence>
<dbReference type="PRINTS" id="PR00726">
    <property type="entry name" value="LEXASERPTASE"/>
</dbReference>
<reference evidence="9 10" key="1">
    <citation type="submission" date="2021-05" db="EMBL/GenBank/DDBJ databases">
        <title>Novel Bacillus species.</title>
        <authorList>
            <person name="Liu G."/>
        </authorList>
    </citation>
    <scope>NUCLEOTIDE SEQUENCE [LARGE SCALE GENOMIC DNA]</scope>
    <source>
        <strain evidence="9 10">FJAT-49732</strain>
    </source>
</reference>
<evidence type="ECO:0000256" key="4">
    <source>
        <dbReference type="ARBA" id="ARBA00022813"/>
    </source>
</evidence>
<dbReference type="Pfam" id="PF00717">
    <property type="entry name" value="Peptidase_S24"/>
    <property type="match status" value="1"/>
</dbReference>
<keyword evidence="6" id="KW-0742">SOS response</keyword>
<proteinExistence type="inferred from homology"/>
<dbReference type="PANTHER" id="PTHR33516:SF2">
    <property type="entry name" value="LEXA REPRESSOR-RELATED"/>
    <property type="match status" value="1"/>
</dbReference>
<keyword evidence="2" id="KW-0227">DNA damage</keyword>
<dbReference type="GO" id="GO:0003677">
    <property type="term" value="F:DNA binding"/>
    <property type="evidence" value="ECO:0007669"/>
    <property type="project" value="InterPro"/>
</dbReference>
<comment type="caution">
    <text evidence="9">The sequence shown here is derived from an EMBL/GenBank/DDBJ whole genome shotgun (WGS) entry which is preliminary data.</text>
</comment>
<evidence type="ECO:0000259" key="8">
    <source>
        <dbReference type="PROSITE" id="PS50943"/>
    </source>
</evidence>
<accession>A0A942TL03</accession>
<dbReference type="CDD" id="cd00093">
    <property type="entry name" value="HTH_XRE"/>
    <property type="match status" value="1"/>
</dbReference>
<dbReference type="InterPro" id="IPR039418">
    <property type="entry name" value="LexA-like"/>
</dbReference>
<dbReference type="GO" id="GO:0006355">
    <property type="term" value="P:regulation of DNA-templated transcription"/>
    <property type="evidence" value="ECO:0007669"/>
    <property type="project" value="InterPro"/>
</dbReference>
<comment type="similarity">
    <text evidence="1 7">Belongs to the peptidase S24 family.</text>
</comment>
<dbReference type="Gene3D" id="1.10.260.40">
    <property type="entry name" value="lambda repressor-like DNA-binding domains"/>
    <property type="match status" value="1"/>
</dbReference>
<name>A0A942TL03_9BACI</name>
<evidence type="ECO:0000313" key="10">
    <source>
        <dbReference type="Proteomes" id="UP000682713"/>
    </source>
</evidence>